<organism evidence="2 3">
    <name type="scientific">Phytophthora cactorum</name>
    <dbReference type="NCBI Taxonomy" id="29920"/>
    <lineage>
        <taxon>Eukaryota</taxon>
        <taxon>Sar</taxon>
        <taxon>Stramenopiles</taxon>
        <taxon>Oomycota</taxon>
        <taxon>Peronosporomycetes</taxon>
        <taxon>Peronosporales</taxon>
        <taxon>Peronosporaceae</taxon>
        <taxon>Phytophthora</taxon>
    </lineage>
</organism>
<evidence type="ECO:0000256" key="1">
    <source>
        <dbReference type="SAM" id="MobiDB-lite"/>
    </source>
</evidence>
<dbReference type="AlphaFoldDB" id="A0A8T1FBK6"/>
<dbReference type="EMBL" id="RCML01000983">
    <property type="protein sequence ID" value="KAG2966790.1"/>
    <property type="molecule type" value="Genomic_DNA"/>
</dbReference>
<proteinExistence type="predicted"/>
<evidence type="ECO:0000313" key="2">
    <source>
        <dbReference type="EMBL" id="KAG2966790.1"/>
    </source>
</evidence>
<name>A0A8T1FBK6_9STRA</name>
<evidence type="ECO:0000313" key="3">
    <source>
        <dbReference type="Proteomes" id="UP000697107"/>
    </source>
</evidence>
<sequence length="177" mass="20619">MATSRRNANPLWKKKEVLDWINTAGNPHQQRLVGGGRKKVLGVLEDLLLEVIVLRRLKKRGSGLQSKRCTSTVKLMTARLGLSKHHHTGAGFSPVPDDWFIWRHDVYGRRFQQEWDKEEKSEEPEDEGERTPSGLKENLSDLIGVRDEFATTFNKRDCLRQAAILRHSRQRIRRQQW</sequence>
<reference evidence="2" key="1">
    <citation type="submission" date="2018-10" db="EMBL/GenBank/DDBJ databases">
        <title>Effector identification in a new, highly contiguous assembly of the strawberry crown rot pathogen Phytophthora cactorum.</title>
        <authorList>
            <person name="Armitage A.D."/>
            <person name="Nellist C.F."/>
            <person name="Bates H."/>
            <person name="Vickerstaff R.J."/>
            <person name="Harrison R.J."/>
        </authorList>
    </citation>
    <scope>NUCLEOTIDE SEQUENCE</scope>
    <source>
        <strain evidence="2">P415</strain>
    </source>
</reference>
<comment type="caution">
    <text evidence="2">The sequence shown here is derived from an EMBL/GenBank/DDBJ whole genome shotgun (WGS) entry which is preliminary data.</text>
</comment>
<protein>
    <submittedName>
        <fullName evidence="2">Uncharacterized protein</fullName>
    </submittedName>
</protein>
<gene>
    <name evidence="2" type="ORF">PC118_g18963</name>
</gene>
<feature type="region of interest" description="Disordered" evidence="1">
    <location>
        <begin position="114"/>
        <end position="139"/>
    </location>
</feature>
<dbReference type="Proteomes" id="UP000697107">
    <property type="component" value="Unassembled WGS sequence"/>
</dbReference>
<accession>A0A8T1FBK6</accession>